<dbReference type="GeneID" id="101405050"/>
<keyword evidence="3" id="KW-0430">Lectin</keyword>
<evidence type="ECO:0000256" key="4">
    <source>
        <dbReference type="ARBA" id="ARBA00022889"/>
    </source>
</evidence>
<evidence type="ECO:0000256" key="2">
    <source>
        <dbReference type="ARBA" id="ARBA00022692"/>
    </source>
</evidence>
<keyword evidence="5 8" id="KW-1133">Transmembrane helix</keyword>
<evidence type="ECO:0000256" key="5">
    <source>
        <dbReference type="ARBA" id="ARBA00022989"/>
    </source>
</evidence>
<feature type="domain" description="Ig-like" evidence="10">
    <location>
        <begin position="3"/>
        <end position="116"/>
    </location>
</feature>
<evidence type="ECO:0000256" key="7">
    <source>
        <dbReference type="ARBA" id="ARBA00038361"/>
    </source>
</evidence>
<dbReference type="InterPro" id="IPR013783">
    <property type="entry name" value="Ig-like_fold"/>
</dbReference>
<name>A0ABM0I9V3_CERSS</name>
<reference evidence="12" key="1">
    <citation type="submission" date="2025-08" db="UniProtKB">
        <authorList>
            <consortium name="RefSeq"/>
        </authorList>
    </citation>
    <scope>IDENTIFICATION</scope>
</reference>
<comment type="similarity">
    <text evidence="7">Belongs to the immunoglobulin superfamily. SIGLEC (sialic acid binding Ig-like lectin) family.</text>
</comment>
<dbReference type="InterPro" id="IPR051036">
    <property type="entry name" value="SIGLEC"/>
</dbReference>
<dbReference type="Pfam" id="PF07686">
    <property type="entry name" value="V-set"/>
    <property type="match status" value="1"/>
</dbReference>
<dbReference type="InterPro" id="IPR036179">
    <property type="entry name" value="Ig-like_dom_sf"/>
</dbReference>
<dbReference type="Gene3D" id="2.60.40.10">
    <property type="entry name" value="Immunoglobulins"/>
    <property type="match status" value="2"/>
</dbReference>
<feature type="chain" id="PRO_5045861263" evidence="9">
    <location>
        <begin position="16"/>
        <end position="280"/>
    </location>
</feature>
<dbReference type="InterPro" id="IPR003599">
    <property type="entry name" value="Ig_sub"/>
</dbReference>
<evidence type="ECO:0000259" key="10">
    <source>
        <dbReference type="PROSITE" id="PS50835"/>
    </source>
</evidence>
<evidence type="ECO:0000313" key="12">
    <source>
        <dbReference type="RefSeq" id="XP_004443435.1"/>
    </source>
</evidence>
<dbReference type="PROSITE" id="PS50835">
    <property type="entry name" value="IG_LIKE"/>
    <property type="match status" value="2"/>
</dbReference>
<evidence type="ECO:0000256" key="1">
    <source>
        <dbReference type="ARBA" id="ARBA00004167"/>
    </source>
</evidence>
<protein>
    <submittedName>
        <fullName evidence="12">Myeloid cell surface antigen CD33-like</fullName>
    </submittedName>
</protein>
<evidence type="ECO:0000313" key="11">
    <source>
        <dbReference type="Proteomes" id="UP000694910"/>
    </source>
</evidence>
<keyword evidence="11" id="KW-1185">Reference proteome</keyword>
<dbReference type="Proteomes" id="UP000694910">
    <property type="component" value="Unplaced"/>
</dbReference>
<dbReference type="InterPro" id="IPR013106">
    <property type="entry name" value="Ig_V-set"/>
</dbReference>
<dbReference type="PANTHER" id="PTHR12035:SF123">
    <property type="entry name" value="IG-LIKE DOMAIN-CONTAINING PROTEIN"/>
    <property type="match status" value="1"/>
</dbReference>
<accession>A0ABM0I9V3</accession>
<feature type="domain" description="Ig-like" evidence="10">
    <location>
        <begin position="145"/>
        <end position="228"/>
    </location>
</feature>
<keyword evidence="6 8" id="KW-0472">Membrane</keyword>
<evidence type="ECO:0000256" key="6">
    <source>
        <dbReference type="ARBA" id="ARBA00023136"/>
    </source>
</evidence>
<dbReference type="SUPFAM" id="SSF48726">
    <property type="entry name" value="Immunoglobulin"/>
    <property type="match status" value="2"/>
</dbReference>
<comment type="subcellular location">
    <subcellularLocation>
        <location evidence="1">Membrane</location>
        <topology evidence="1">Single-pass membrane protein</topology>
    </subcellularLocation>
</comment>
<feature type="signal peptide" evidence="9">
    <location>
        <begin position="1"/>
        <end position="15"/>
    </location>
</feature>
<evidence type="ECO:0000256" key="8">
    <source>
        <dbReference type="SAM" id="Phobius"/>
    </source>
</evidence>
<proteinExistence type="inferred from homology"/>
<keyword evidence="4" id="KW-0130">Cell adhesion</keyword>
<organism evidence="11 12">
    <name type="scientific">Ceratotherium simum simum</name>
    <name type="common">Southern white rhinoceros</name>
    <dbReference type="NCBI Taxonomy" id="73337"/>
    <lineage>
        <taxon>Eukaryota</taxon>
        <taxon>Metazoa</taxon>
        <taxon>Chordata</taxon>
        <taxon>Craniata</taxon>
        <taxon>Vertebrata</taxon>
        <taxon>Euteleostomi</taxon>
        <taxon>Mammalia</taxon>
        <taxon>Eutheria</taxon>
        <taxon>Laurasiatheria</taxon>
        <taxon>Perissodactyla</taxon>
        <taxon>Rhinocerotidae</taxon>
        <taxon>Ceratotherium</taxon>
    </lineage>
</organism>
<sequence length="280" mass="31070">MLPLLLPLLWAGSLAREGRFWLRVQESVTVQEGLCVSVPCTFSYPRKYWTDSAPAHGSWFREGANPHHNAPVATNNPDLKVQVDTQGRFHLLRDPQTYHCSLNIRDAQRQDEGTYFFMLERGSYVRHNFTENQLSVHVTALTQTPDIHIQGTLESGHPKNITCAVLWACKRGTPPTFSWIGDALTSLGPKTPHSSVLTLTPRPQDHGTNLTCRVTFPGAGVSTERTIRLNVSYVPLNLTTSVFWIEGTGRSGPVAEVVLVAIGESAVKTLLLLLCLIFLM</sequence>
<dbReference type="CDD" id="cd05712">
    <property type="entry name" value="IgV_CD33"/>
    <property type="match status" value="1"/>
</dbReference>
<dbReference type="RefSeq" id="XP_004443435.1">
    <property type="nucleotide sequence ID" value="XM_004443378.1"/>
</dbReference>
<dbReference type="PANTHER" id="PTHR12035">
    <property type="entry name" value="SIALIC ACID BINDING IMMUNOGLOBULIN-LIKE LECTIN"/>
    <property type="match status" value="1"/>
</dbReference>
<keyword evidence="9" id="KW-0732">Signal</keyword>
<feature type="transmembrane region" description="Helical" evidence="8">
    <location>
        <begin position="257"/>
        <end position="279"/>
    </location>
</feature>
<dbReference type="SMART" id="SM00409">
    <property type="entry name" value="IG"/>
    <property type="match status" value="2"/>
</dbReference>
<evidence type="ECO:0000256" key="9">
    <source>
        <dbReference type="SAM" id="SignalP"/>
    </source>
</evidence>
<dbReference type="InterPro" id="IPR007110">
    <property type="entry name" value="Ig-like_dom"/>
</dbReference>
<gene>
    <name evidence="12" type="primary">LOC101405050</name>
</gene>
<keyword evidence="2 8" id="KW-0812">Transmembrane</keyword>
<evidence type="ECO:0000256" key="3">
    <source>
        <dbReference type="ARBA" id="ARBA00022734"/>
    </source>
</evidence>